<dbReference type="Proteomes" id="UP000013042">
    <property type="component" value="Unassembled WGS sequence"/>
</dbReference>
<evidence type="ECO:0000313" key="1">
    <source>
        <dbReference type="EMBL" id="ENO87777.1"/>
    </source>
</evidence>
<dbReference type="Gene3D" id="3.90.550.10">
    <property type="entry name" value="Spore Coat Polysaccharide Biosynthesis Protein SpsA, Chain A"/>
    <property type="match status" value="1"/>
</dbReference>
<gene>
    <name evidence="1" type="ORF">C665_04071</name>
</gene>
<name>N6YZG7_THASP</name>
<organism evidence="1 2">
    <name type="scientific">Thauera aminoaromatica S2</name>
    <dbReference type="NCBI Taxonomy" id="1234381"/>
    <lineage>
        <taxon>Bacteria</taxon>
        <taxon>Pseudomonadati</taxon>
        <taxon>Pseudomonadota</taxon>
        <taxon>Betaproteobacteria</taxon>
        <taxon>Rhodocyclales</taxon>
        <taxon>Zoogloeaceae</taxon>
        <taxon>Thauera</taxon>
    </lineage>
</organism>
<evidence type="ECO:0000313" key="2">
    <source>
        <dbReference type="Proteomes" id="UP000013042"/>
    </source>
</evidence>
<accession>N6YZG7</accession>
<dbReference type="AlphaFoldDB" id="N6YZG7"/>
<sequence length="332" mass="38463">MKSPVVLFIFKRSETLPAIIERIRLYAPDKIYLLADGPRNTNEEILTEKTRSLALSLITWNCKVITKFSKENIGVYRNIGEGAKWIFNQEDRAIFLEDDNLPEPTFFRYCDDLLEKYENNTEILWVCGTNYLEDSRNIAQSSYYYTRHLLPCGWASWSSKFLKNYDGELNSLSEESISVMRSTYQDERLFLQELQTIKQTRFNYLRNPKSVSWDRQMAFSVRSKLKFGIAPAVNQIRNIGADEHSIHGGTSTRKTMTARFCEIPTHPLDFPLISPDEFAVNEIFEKKTANIILQPLTGRILRHIGRIIKRACGIDPDDSLTLILKNLKSSRK</sequence>
<dbReference type="InterPro" id="IPR029044">
    <property type="entry name" value="Nucleotide-diphossugar_trans"/>
</dbReference>
<comment type="caution">
    <text evidence="1">The sequence shown here is derived from an EMBL/GenBank/DDBJ whole genome shotgun (WGS) entry which is preliminary data.</text>
</comment>
<protein>
    <submittedName>
        <fullName evidence="1">Hemolytic protein HlpA-like protein</fullName>
    </submittedName>
</protein>
<reference evidence="1 2" key="1">
    <citation type="submission" date="2012-09" db="EMBL/GenBank/DDBJ databases">
        <title>Draft Genome Sequences of 6 Strains from Genus Thauera.</title>
        <authorList>
            <person name="Liu B."/>
            <person name="Shapleigh J.P."/>
            <person name="Frostegard A.H."/>
        </authorList>
    </citation>
    <scope>NUCLEOTIDE SEQUENCE [LARGE SCALE GENOMIC DNA]</scope>
    <source>
        <strain evidence="1 2">S2</strain>
    </source>
</reference>
<dbReference type="RefSeq" id="WP_004300721.1">
    <property type="nucleotide sequence ID" value="NZ_AMXD01000013.1"/>
</dbReference>
<dbReference type="SUPFAM" id="SSF53448">
    <property type="entry name" value="Nucleotide-diphospho-sugar transferases"/>
    <property type="match status" value="1"/>
</dbReference>
<proteinExistence type="predicted"/>
<dbReference type="EMBL" id="AMXD01000013">
    <property type="protein sequence ID" value="ENO87777.1"/>
    <property type="molecule type" value="Genomic_DNA"/>
</dbReference>
<dbReference type="CDD" id="cd00761">
    <property type="entry name" value="Glyco_tranf_GTA_type"/>
    <property type="match status" value="1"/>
</dbReference>